<sequence>MSEEALPITLGAFGEAIKELPLAVVYAKASELRNSISHLRRSNAELRSFVTESCDSDSERRELETYISENEDVVTSMTDRIMLLKAEVEGRGQLWIEEEELRPTEVADDGSQPAQAPSSSTINGTASETGNAARPTESTNGTRDTHADHDEDGVHL</sequence>
<dbReference type="Proteomes" id="UP001194746">
    <property type="component" value="Unassembled WGS sequence"/>
</dbReference>
<proteinExistence type="predicted"/>
<comment type="caution">
    <text evidence="2">The sequence shown here is derived from an EMBL/GenBank/DDBJ whole genome shotgun (WGS) entry which is preliminary data.</text>
</comment>
<dbReference type="InterPro" id="IPR038966">
    <property type="entry name" value="TMA17"/>
</dbReference>
<dbReference type="EMBL" id="VCAU01000061">
    <property type="protein sequence ID" value="KAF9887461.1"/>
    <property type="molecule type" value="Genomic_DNA"/>
</dbReference>
<dbReference type="AlphaFoldDB" id="A0AAD4CJA5"/>
<evidence type="ECO:0000313" key="2">
    <source>
        <dbReference type="EMBL" id="KAF9887461.1"/>
    </source>
</evidence>
<accession>A0AAD4CJA5</accession>
<name>A0AAD4CJA5_ASPNN</name>
<feature type="region of interest" description="Disordered" evidence="1">
    <location>
        <begin position="93"/>
        <end position="156"/>
    </location>
</feature>
<gene>
    <name evidence="2" type="ORF">FE257_010178</name>
</gene>
<organism evidence="2 3">
    <name type="scientific">Aspergillus nanangensis</name>
    <dbReference type="NCBI Taxonomy" id="2582783"/>
    <lineage>
        <taxon>Eukaryota</taxon>
        <taxon>Fungi</taxon>
        <taxon>Dikarya</taxon>
        <taxon>Ascomycota</taxon>
        <taxon>Pezizomycotina</taxon>
        <taxon>Eurotiomycetes</taxon>
        <taxon>Eurotiomycetidae</taxon>
        <taxon>Eurotiales</taxon>
        <taxon>Aspergillaceae</taxon>
        <taxon>Aspergillus</taxon>
        <taxon>Aspergillus subgen. Circumdati</taxon>
    </lineage>
</organism>
<reference evidence="2" key="1">
    <citation type="journal article" date="2019" name="Beilstein J. Org. Chem.">
        <title>Nanangenines: drimane sesquiterpenoids as the dominant metabolite cohort of a novel Australian fungus, Aspergillus nanangensis.</title>
        <authorList>
            <person name="Lacey H.J."/>
            <person name="Gilchrist C.L.M."/>
            <person name="Crombie A."/>
            <person name="Kalaitzis J.A."/>
            <person name="Vuong D."/>
            <person name="Rutledge P.J."/>
            <person name="Turner P."/>
            <person name="Pitt J.I."/>
            <person name="Lacey E."/>
            <person name="Chooi Y.H."/>
            <person name="Piggott A.M."/>
        </authorList>
    </citation>
    <scope>NUCLEOTIDE SEQUENCE</scope>
    <source>
        <strain evidence="2">MST-FP2251</strain>
    </source>
</reference>
<dbReference type="PANTHER" id="PTHR40422">
    <property type="entry name" value="TRANSLATION MACHINERY-ASSOCIATED PROTEIN 17"/>
    <property type="match status" value="1"/>
</dbReference>
<feature type="compositionally biased region" description="Basic and acidic residues" evidence="1">
    <location>
        <begin position="143"/>
        <end position="156"/>
    </location>
</feature>
<evidence type="ECO:0000313" key="3">
    <source>
        <dbReference type="Proteomes" id="UP001194746"/>
    </source>
</evidence>
<dbReference type="GO" id="GO:0030674">
    <property type="term" value="F:protein-macromolecule adaptor activity"/>
    <property type="evidence" value="ECO:0007669"/>
    <property type="project" value="TreeGrafter"/>
</dbReference>
<evidence type="ECO:0000256" key="1">
    <source>
        <dbReference type="SAM" id="MobiDB-lite"/>
    </source>
</evidence>
<reference evidence="2" key="2">
    <citation type="submission" date="2020-02" db="EMBL/GenBank/DDBJ databases">
        <authorList>
            <person name="Gilchrist C.L.M."/>
            <person name="Chooi Y.-H."/>
        </authorList>
    </citation>
    <scope>NUCLEOTIDE SEQUENCE</scope>
    <source>
        <strain evidence="2">MST-FP2251</strain>
    </source>
</reference>
<protein>
    <submittedName>
        <fullName evidence="2">Uncharacterized protein</fullName>
    </submittedName>
</protein>
<dbReference type="GO" id="GO:0070682">
    <property type="term" value="P:proteasome regulatory particle assembly"/>
    <property type="evidence" value="ECO:0007669"/>
    <property type="project" value="InterPro"/>
</dbReference>
<feature type="compositionally biased region" description="Polar residues" evidence="1">
    <location>
        <begin position="112"/>
        <end position="142"/>
    </location>
</feature>
<keyword evidence="3" id="KW-1185">Reference proteome</keyword>
<dbReference type="PANTHER" id="PTHR40422:SF1">
    <property type="entry name" value="TRANSLATION MACHINERY-ASSOCIATED PROTEIN 17"/>
    <property type="match status" value="1"/>
</dbReference>